<evidence type="ECO:0000313" key="1">
    <source>
        <dbReference type="EMBL" id="KXF77922.1"/>
    </source>
</evidence>
<comment type="caution">
    <text evidence="1">The sequence shown here is derived from an EMBL/GenBank/DDBJ whole genome shotgun (WGS) entry which is preliminary data.</text>
</comment>
<name>A0A135HXK1_9HYPH</name>
<dbReference type="AlphaFoldDB" id="A0A135HXK1"/>
<dbReference type="EMBL" id="LNTU01000005">
    <property type="protein sequence ID" value="KXF77922.1"/>
    <property type="molecule type" value="Genomic_DNA"/>
</dbReference>
<gene>
    <name evidence="1" type="ORF">ATN84_24715</name>
</gene>
<dbReference type="Proteomes" id="UP000070107">
    <property type="component" value="Unassembled WGS sequence"/>
</dbReference>
<sequence>MYETISAKNCIYRRENLSSNVSHSKEMVEWISFNGVLGNQFIYHVHAQVEFQFMCYFWNPGEVTTWGITKGANM</sequence>
<keyword evidence="2" id="KW-1185">Reference proteome</keyword>
<accession>A0A135HXK1</accession>
<reference evidence="1 2" key="1">
    <citation type="submission" date="2015-11" db="EMBL/GenBank/DDBJ databases">
        <title>Draft genome sequence of Paramesorhizobium deserti A-3-E, a strain highly resistant to diverse beta-lactam antibiotics.</title>
        <authorList>
            <person name="Lv R."/>
            <person name="Yang X."/>
            <person name="Fang N."/>
            <person name="Guo J."/>
            <person name="Luo X."/>
            <person name="Peng F."/>
            <person name="Yang R."/>
            <person name="Cui Y."/>
            <person name="Fang C."/>
            <person name="Song Y."/>
        </authorList>
    </citation>
    <scope>NUCLEOTIDE SEQUENCE [LARGE SCALE GENOMIC DNA]</scope>
    <source>
        <strain evidence="1 2">A-3-E</strain>
    </source>
</reference>
<protein>
    <submittedName>
        <fullName evidence="1">Uncharacterized protein</fullName>
    </submittedName>
</protein>
<proteinExistence type="predicted"/>
<organism evidence="1 2">
    <name type="scientific">Paramesorhizobium deserti</name>
    <dbReference type="NCBI Taxonomy" id="1494590"/>
    <lineage>
        <taxon>Bacteria</taxon>
        <taxon>Pseudomonadati</taxon>
        <taxon>Pseudomonadota</taxon>
        <taxon>Alphaproteobacteria</taxon>
        <taxon>Hyphomicrobiales</taxon>
        <taxon>Phyllobacteriaceae</taxon>
        <taxon>Paramesorhizobium</taxon>
    </lineage>
</organism>
<evidence type="ECO:0000313" key="2">
    <source>
        <dbReference type="Proteomes" id="UP000070107"/>
    </source>
</evidence>